<sequence length="114" mass="11950">MNPVFSAYGALGGAIVLEVIGTTLLQRSEQFTRLLPTAGMVMFYAASFYLLTHALKGMPLGIAYAMWGGLGIVLTALISVFVFRQTLDLAALSGIALIVAGVIVMNTLSGSVSH</sequence>
<comment type="similarity">
    <text evidence="7 8">Belongs to the drug/metabolite transporter (DMT) superfamily. Small multidrug resistance (SMR) (TC 2.A.7.1) family.</text>
</comment>
<evidence type="ECO:0000256" key="6">
    <source>
        <dbReference type="ARBA" id="ARBA00023136"/>
    </source>
</evidence>
<name>A0A4Q2T8Q9_9HYPH</name>
<dbReference type="Proteomes" id="UP000291088">
    <property type="component" value="Unassembled WGS sequence"/>
</dbReference>
<evidence type="ECO:0000256" key="5">
    <source>
        <dbReference type="ARBA" id="ARBA00022989"/>
    </source>
</evidence>
<dbReference type="GO" id="GO:0015297">
    <property type="term" value="F:antiporter activity"/>
    <property type="evidence" value="ECO:0007669"/>
    <property type="project" value="TreeGrafter"/>
</dbReference>
<comment type="caution">
    <text evidence="10">The sequence shown here is derived from an EMBL/GenBank/DDBJ whole genome shotgun (WGS) entry which is preliminary data.</text>
</comment>
<dbReference type="EMBL" id="SDVB01000196">
    <property type="protein sequence ID" value="RYC15407.1"/>
    <property type="molecule type" value="Genomic_DNA"/>
</dbReference>
<dbReference type="GO" id="GO:0031460">
    <property type="term" value="P:glycine betaine transport"/>
    <property type="evidence" value="ECO:0007669"/>
    <property type="project" value="TreeGrafter"/>
</dbReference>
<protein>
    <submittedName>
        <fullName evidence="10">Multidrug efflux SMR transporter</fullName>
    </submittedName>
</protein>
<evidence type="ECO:0000256" key="8">
    <source>
        <dbReference type="RuleBase" id="RU003942"/>
    </source>
</evidence>
<dbReference type="GO" id="GO:0005886">
    <property type="term" value="C:plasma membrane"/>
    <property type="evidence" value="ECO:0007669"/>
    <property type="project" value="UniProtKB-SubCell"/>
</dbReference>
<dbReference type="PANTHER" id="PTHR30561:SF1">
    <property type="entry name" value="MULTIDRUG TRANSPORTER EMRE"/>
    <property type="match status" value="1"/>
</dbReference>
<keyword evidence="6 9" id="KW-0472">Membrane</keyword>
<dbReference type="InterPro" id="IPR045324">
    <property type="entry name" value="Small_multidrug_res"/>
</dbReference>
<dbReference type="GO" id="GO:0015220">
    <property type="term" value="F:choline transmembrane transporter activity"/>
    <property type="evidence" value="ECO:0007669"/>
    <property type="project" value="TreeGrafter"/>
</dbReference>
<keyword evidence="11" id="KW-1185">Reference proteome</keyword>
<organism evidence="10 11">
    <name type="scientific">Ciceribacter ferrooxidans</name>
    <dbReference type="NCBI Taxonomy" id="2509717"/>
    <lineage>
        <taxon>Bacteria</taxon>
        <taxon>Pseudomonadati</taxon>
        <taxon>Pseudomonadota</taxon>
        <taxon>Alphaproteobacteria</taxon>
        <taxon>Hyphomicrobiales</taxon>
        <taxon>Rhizobiaceae</taxon>
        <taxon>Ciceribacter</taxon>
    </lineage>
</organism>
<keyword evidence="2" id="KW-0813">Transport</keyword>
<keyword evidence="4 8" id="KW-0812">Transmembrane</keyword>
<evidence type="ECO:0000256" key="2">
    <source>
        <dbReference type="ARBA" id="ARBA00022448"/>
    </source>
</evidence>
<dbReference type="RefSeq" id="WP_129331937.1">
    <property type="nucleotide sequence ID" value="NZ_SDVB01000196.1"/>
</dbReference>
<dbReference type="OrthoDB" id="9808638at2"/>
<feature type="transmembrane region" description="Helical" evidence="9">
    <location>
        <begin position="61"/>
        <end position="82"/>
    </location>
</feature>
<proteinExistence type="inferred from homology"/>
<dbReference type="Pfam" id="PF00893">
    <property type="entry name" value="Multi_Drug_Res"/>
    <property type="match status" value="1"/>
</dbReference>
<gene>
    <name evidence="10" type="ORF">EUU22_09950</name>
</gene>
<accession>A0A4Q2T8Q9</accession>
<dbReference type="FunFam" id="1.10.3730.20:FF:000001">
    <property type="entry name" value="Quaternary ammonium compound resistance transporter SugE"/>
    <property type="match status" value="1"/>
</dbReference>
<dbReference type="AlphaFoldDB" id="A0A4Q2T8Q9"/>
<evidence type="ECO:0000256" key="3">
    <source>
        <dbReference type="ARBA" id="ARBA00022475"/>
    </source>
</evidence>
<dbReference type="GO" id="GO:1990961">
    <property type="term" value="P:xenobiotic detoxification by transmembrane export across the plasma membrane"/>
    <property type="evidence" value="ECO:0007669"/>
    <property type="project" value="UniProtKB-ARBA"/>
</dbReference>
<evidence type="ECO:0000256" key="4">
    <source>
        <dbReference type="ARBA" id="ARBA00022692"/>
    </source>
</evidence>
<dbReference type="InterPro" id="IPR000390">
    <property type="entry name" value="Small_drug/metabolite_transptr"/>
</dbReference>
<evidence type="ECO:0000256" key="7">
    <source>
        <dbReference type="ARBA" id="ARBA00038032"/>
    </source>
</evidence>
<keyword evidence="3" id="KW-1003">Cell membrane</keyword>
<feature type="transmembrane region" description="Helical" evidence="9">
    <location>
        <begin position="89"/>
        <end position="108"/>
    </location>
</feature>
<dbReference type="Gene3D" id="1.10.3730.20">
    <property type="match status" value="1"/>
</dbReference>
<reference evidence="10 11" key="1">
    <citation type="submission" date="2019-01" db="EMBL/GenBank/DDBJ databases">
        <authorList>
            <person name="Deng T."/>
        </authorList>
    </citation>
    <scope>NUCLEOTIDE SEQUENCE [LARGE SCALE GENOMIC DNA]</scope>
    <source>
        <strain evidence="10 11">F8825</strain>
    </source>
</reference>
<evidence type="ECO:0000256" key="1">
    <source>
        <dbReference type="ARBA" id="ARBA00004651"/>
    </source>
</evidence>
<feature type="transmembrane region" description="Helical" evidence="9">
    <location>
        <begin position="6"/>
        <end position="25"/>
    </location>
</feature>
<evidence type="ECO:0000313" key="11">
    <source>
        <dbReference type="Proteomes" id="UP000291088"/>
    </source>
</evidence>
<comment type="subcellular location">
    <subcellularLocation>
        <location evidence="1 8">Cell membrane</location>
        <topology evidence="1 8">Multi-pass membrane protein</topology>
    </subcellularLocation>
</comment>
<evidence type="ECO:0000256" key="9">
    <source>
        <dbReference type="SAM" id="Phobius"/>
    </source>
</evidence>
<feature type="transmembrane region" description="Helical" evidence="9">
    <location>
        <begin position="37"/>
        <end position="55"/>
    </location>
</feature>
<dbReference type="PANTHER" id="PTHR30561">
    <property type="entry name" value="SMR FAMILY PROTON-DEPENDENT DRUG EFFLUX TRANSPORTER SUGE"/>
    <property type="match status" value="1"/>
</dbReference>
<dbReference type="GO" id="GO:0015199">
    <property type="term" value="F:amino-acid betaine transmembrane transporter activity"/>
    <property type="evidence" value="ECO:0007669"/>
    <property type="project" value="TreeGrafter"/>
</dbReference>
<evidence type="ECO:0000313" key="10">
    <source>
        <dbReference type="EMBL" id="RYC15407.1"/>
    </source>
</evidence>
<keyword evidence="5 9" id="KW-1133">Transmembrane helix</keyword>
<dbReference type="InterPro" id="IPR037185">
    <property type="entry name" value="EmrE-like"/>
</dbReference>
<dbReference type="SUPFAM" id="SSF103481">
    <property type="entry name" value="Multidrug resistance efflux transporter EmrE"/>
    <property type="match status" value="1"/>
</dbReference>